<evidence type="ECO:0000313" key="4">
    <source>
        <dbReference type="Proteomes" id="UP000309128"/>
    </source>
</evidence>
<proteinExistence type="predicted"/>
<feature type="compositionally biased region" description="Low complexity" evidence="1">
    <location>
        <begin position="158"/>
        <end position="169"/>
    </location>
</feature>
<keyword evidence="2" id="KW-0472">Membrane</keyword>
<organism evidence="3 4">
    <name type="scientific">Nonomuraea turkmeniaca</name>
    <dbReference type="NCBI Taxonomy" id="103838"/>
    <lineage>
        <taxon>Bacteria</taxon>
        <taxon>Bacillati</taxon>
        <taxon>Actinomycetota</taxon>
        <taxon>Actinomycetes</taxon>
        <taxon>Streptosporangiales</taxon>
        <taxon>Streptosporangiaceae</taxon>
        <taxon>Nonomuraea</taxon>
    </lineage>
</organism>
<keyword evidence="2" id="KW-1133">Transmembrane helix</keyword>
<comment type="caution">
    <text evidence="3">The sequence shown here is derived from an EMBL/GenBank/DDBJ whole genome shotgun (WGS) entry which is preliminary data.</text>
</comment>
<keyword evidence="2" id="KW-0812">Transmembrane</keyword>
<accession>A0A5S4EUJ1</accession>
<feature type="region of interest" description="Disordered" evidence="1">
    <location>
        <begin position="150"/>
        <end position="189"/>
    </location>
</feature>
<dbReference type="Proteomes" id="UP000309128">
    <property type="component" value="Unassembled WGS sequence"/>
</dbReference>
<protein>
    <submittedName>
        <fullName evidence="3">Uncharacterized protein</fullName>
    </submittedName>
</protein>
<dbReference type="AlphaFoldDB" id="A0A5S4EUJ1"/>
<evidence type="ECO:0000256" key="1">
    <source>
        <dbReference type="SAM" id="MobiDB-lite"/>
    </source>
</evidence>
<reference evidence="3 4" key="1">
    <citation type="submission" date="2019-05" db="EMBL/GenBank/DDBJ databases">
        <title>Draft genome sequence of Nonomuraea turkmeniaca DSM 43926.</title>
        <authorList>
            <person name="Saricaoglu S."/>
            <person name="Isik K."/>
        </authorList>
    </citation>
    <scope>NUCLEOTIDE SEQUENCE [LARGE SCALE GENOMIC DNA]</scope>
    <source>
        <strain evidence="3 4">DSM 43926</strain>
    </source>
</reference>
<sequence>MAGRRRASRSAGLRWGASRYVGVRRGASRNAGVRGRRTPLLLAVGLVAIGAAGPAAADRERPPGGLPEVSVTIPEVVIPKVSVRPPKAPRNVSVNGSVPGVKVWRSPVPGVSIAGRRPGKRRPVPKVTVPGMTIYQDAVCGERVQVGECPRDRPRVQPRPVAQRATPVRVPSPSPSPKPTPSPTATSRVRIKQVMLPPRRDNPLGTVLVMVVLVSAIASTTAVAFRSRR</sequence>
<evidence type="ECO:0000313" key="3">
    <source>
        <dbReference type="EMBL" id="TMR04984.1"/>
    </source>
</evidence>
<keyword evidence="4" id="KW-1185">Reference proteome</keyword>
<feature type="compositionally biased region" description="Pro residues" evidence="1">
    <location>
        <begin position="170"/>
        <end position="182"/>
    </location>
</feature>
<gene>
    <name evidence="3" type="ORF">ETD86_53345</name>
</gene>
<dbReference type="OrthoDB" id="3544500at2"/>
<name>A0A5S4EUJ1_9ACTN</name>
<evidence type="ECO:0000256" key="2">
    <source>
        <dbReference type="SAM" id="Phobius"/>
    </source>
</evidence>
<feature type="transmembrane region" description="Helical" evidence="2">
    <location>
        <begin position="204"/>
        <end position="225"/>
    </location>
</feature>
<dbReference type="RefSeq" id="WP_138674224.1">
    <property type="nucleotide sequence ID" value="NZ_VCKY01000447.1"/>
</dbReference>
<dbReference type="EMBL" id="VCKY01000447">
    <property type="protein sequence ID" value="TMR04984.1"/>
    <property type="molecule type" value="Genomic_DNA"/>
</dbReference>